<proteinExistence type="predicted"/>
<keyword evidence="1" id="KW-0808">Transferase</keyword>
<dbReference type="CDD" id="cd02440">
    <property type="entry name" value="AdoMet_MTases"/>
    <property type="match status" value="1"/>
</dbReference>
<name>A0ABU2AF82_9BURK</name>
<dbReference type="InterPro" id="IPR029063">
    <property type="entry name" value="SAM-dependent_MTases_sf"/>
</dbReference>
<protein>
    <submittedName>
        <fullName evidence="1">SAM-dependent methyltransferase</fullName>
    </submittedName>
</protein>
<keyword evidence="2" id="KW-1185">Reference proteome</keyword>
<dbReference type="Pfam" id="PF13489">
    <property type="entry name" value="Methyltransf_23"/>
    <property type="match status" value="1"/>
</dbReference>
<dbReference type="RefSeq" id="WP_310331198.1">
    <property type="nucleotide sequence ID" value="NZ_JAVDXV010000007.1"/>
</dbReference>
<dbReference type="Proteomes" id="UP001180825">
    <property type="component" value="Unassembled WGS sequence"/>
</dbReference>
<evidence type="ECO:0000313" key="1">
    <source>
        <dbReference type="EMBL" id="MDR7334638.1"/>
    </source>
</evidence>
<gene>
    <name evidence="1" type="ORF">J2X21_003794</name>
</gene>
<dbReference type="Gene3D" id="3.40.50.150">
    <property type="entry name" value="Vaccinia Virus protein VP39"/>
    <property type="match status" value="1"/>
</dbReference>
<sequence>MATTTLDLGCGPNPQNPYNADEVYGLDIRQLDNPRIRSADLFVQPIPGPDCEFDFITAFHFIEHLPRVLYVDGRTIFPFVRLMSEVYRKLKPGGIFMSATPNFPHPQAWQDPTHVNIITAETFPVYFAGPDPTARIYGFSGGFEMVKQEQRAHVLFSELRRPLTS</sequence>
<dbReference type="EMBL" id="JAVDXV010000007">
    <property type="protein sequence ID" value="MDR7334638.1"/>
    <property type="molecule type" value="Genomic_DNA"/>
</dbReference>
<reference evidence="1 2" key="1">
    <citation type="submission" date="2023-07" db="EMBL/GenBank/DDBJ databases">
        <title>Sorghum-associated microbial communities from plants grown in Nebraska, USA.</title>
        <authorList>
            <person name="Schachtman D."/>
        </authorList>
    </citation>
    <scope>NUCLEOTIDE SEQUENCE [LARGE SCALE GENOMIC DNA]</scope>
    <source>
        <strain evidence="1 2">BE316</strain>
    </source>
</reference>
<keyword evidence="1" id="KW-0489">Methyltransferase</keyword>
<dbReference type="SUPFAM" id="SSF53335">
    <property type="entry name" value="S-adenosyl-L-methionine-dependent methyltransferases"/>
    <property type="match status" value="1"/>
</dbReference>
<dbReference type="GO" id="GO:0008168">
    <property type="term" value="F:methyltransferase activity"/>
    <property type="evidence" value="ECO:0007669"/>
    <property type="project" value="UniProtKB-KW"/>
</dbReference>
<organism evidence="1 2">
    <name type="scientific">Roseateles asaccharophilus</name>
    <dbReference type="NCBI Taxonomy" id="582607"/>
    <lineage>
        <taxon>Bacteria</taxon>
        <taxon>Pseudomonadati</taxon>
        <taxon>Pseudomonadota</taxon>
        <taxon>Betaproteobacteria</taxon>
        <taxon>Burkholderiales</taxon>
        <taxon>Sphaerotilaceae</taxon>
        <taxon>Roseateles</taxon>
    </lineage>
</organism>
<comment type="caution">
    <text evidence="1">The sequence shown here is derived from an EMBL/GenBank/DDBJ whole genome shotgun (WGS) entry which is preliminary data.</text>
</comment>
<accession>A0ABU2AF82</accession>
<evidence type="ECO:0000313" key="2">
    <source>
        <dbReference type="Proteomes" id="UP001180825"/>
    </source>
</evidence>
<dbReference type="GO" id="GO:0032259">
    <property type="term" value="P:methylation"/>
    <property type="evidence" value="ECO:0007669"/>
    <property type="project" value="UniProtKB-KW"/>
</dbReference>